<accession>A0A9D1YFS3</accession>
<protein>
    <submittedName>
        <fullName evidence="2">MBL fold metallo-hydrolase</fullName>
    </submittedName>
</protein>
<dbReference type="InterPro" id="IPR052159">
    <property type="entry name" value="Competence_DNA_uptake"/>
</dbReference>
<evidence type="ECO:0000313" key="3">
    <source>
        <dbReference type="Proteomes" id="UP000823915"/>
    </source>
</evidence>
<organism evidence="2 3">
    <name type="scientific">Candidatus Acutalibacter pullistercoris</name>
    <dbReference type="NCBI Taxonomy" id="2838418"/>
    <lineage>
        <taxon>Bacteria</taxon>
        <taxon>Bacillati</taxon>
        <taxon>Bacillota</taxon>
        <taxon>Clostridia</taxon>
        <taxon>Eubacteriales</taxon>
        <taxon>Acutalibacteraceae</taxon>
        <taxon>Acutalibacter</taxon>
    </lineage>
</organism>
<feature type="domain" description="Metallo-beta-lactamase" evidence="1">
    <location>
        <begin position="77"/>
        <end position="273"/>
    </location>
</feature>
<dbReference type="InterPro" id="IPR001279">
    <property type="entry name" value="Metallo-B-lactamas"/>
</dbReference>
<dbReference type="AlphaFoldDB" id="A0A9D1YFS3"/>
<evidence type="ECO:0000313" key="2">
    <source>
        <dbReference type="EMBL" id="HIY26418.1"/>
    </source>
</evidence>
<dbReference type="SUPFAM" id="SSF56281">
    <property type="entry name" value="Metallo-hydrolase/oxidoreductase"/>
    <property type="match status" value="1"/>
</dbReference>
<dbReference type="CDD" id="cd07731">
    <property type="entry name" value="ComA-like_MBL-fold"/>
    <property type="match status" value="1"/>
</dbReference>
<gene>
    <name evidence="2" type="ORF">H9838_04490</name>
</gene>
<dbReference type="Pfam" id="PF00753">
    <property type="entry name" value="Lactamase_B"/>
    <property type="match status" value="1"/>
</dbReference>
<dbReference type="PANTHER" id="PTHR30619:SF1">
    <property type="entry name" value="RECOMBINATION PROTEIN 2"/>
    <property type="match status" value="1"/>
</dbReference>
<evidence type="ECO:0000259" key="1">
    <source>
        <dbReference type="SMART" id="SM00849"/>
    </source>
</evidence>
<proteinExistence type="predicted"/>
<reference evidence="2" key="2">
    <citation type="submission" date="2021-04" db="EMBL/GenBank/DDBJ databases">
        <authorList>
            <person name="Gilroy R."/>
        </authorList>
    </citation>
    <scope>NUCLEOTIDE SEQUENCE</scope>
    <source>
        <strain evidence="2">1282</strain>
    </source>
</reference>
<dbReference type="PANTHER" id="PTHR30619">
    <property type="entry name" value="DNA INTERNALIZATION/COMPETENCE PROTEIN COMEC/REC2"/>
    <property type="match status" value="1"/>
</dbReference>
<dbReference type="SMART" id="SM00849">
    <property type="entry name" value="Lactamase_B"/>
    <property type="match status" value="1"/>
</dbReference>
<dbReference type="EMBL" id="DXDU01000071">
    <property type="protein sequence ID" value="HIY26418.1"/>
    <property type="molecule type" value="Genomic_DNA"/>
</dbReference>
<name>A0A9D1YFS3_9FIRM</name>
<comment type="caution">
    <text evidence="2">The sequence shown here is derived from an EMBL/GenBank/DDBJ whole genome shotgun (WGS) entry which is preliminary data.</text>
</comment>
<dbReference type="Gene3D" id="3.60.15.10">
    <property type="entry name" value="Ribonuclease Z/Hydroxyacylglutathione hydrolase-like"/>
    <property type="match status" value="1"/>
</dbReference>
<dbReference type="InterPro" id="IPR035681">
    <property type="entry name" value="ComA-like_MBL"/>
</dbReference>
<dbReference type="Proteomes" id="UP000823915">
    <property type="component" value="Unassembled WGS sequence"/>
</dbReference>
<sequence>MRDSYRPAHRAKRSLPRLPRPRKPGKLLLTLAVAAILLWSVSGPGRAFWNQMFLRSGFGGSDPDPAGLEIHVIDVGKADAILVRCQGHAGLIDTGAGGDGEDVADYLLRHGVKELEFVLLSHNDSDHIGGLPTVLGELAVDTLYQGELSVEEPSLEGAAMDRALSGWEGERRTLARGDSFSLGGASFSVLGPCRAYESSNDSSLVLRLEFGEVSALFCGDIEATAELDLVKSGQELQADLLKVPHHGSATSCSQRFVKAVMPRLAAVSVGPDRNQLPRAEALEQLEAVGAQIYRTDTDGSIVFSSQGEDFAIETER</sequence>
<dbReference type="InterPro" id="IPR036866">
    <property type="entry name" value="RibonucZ/Hydroxyglut_hydro"/>
</dbReference>
<reference evidence="2" key="1">
    <citation type="journal article" date="2021" name="PeerJ">
        <title>Extensive microbial diversity within the chicken gut microbiome revealed by metagenomics and culture.</title>
        <authorList>
            <person name="Gilroy R."/>
            <person name="Ravi A."/>
            <person name="Getino M."/>
            <person name="Pursley I."/>
            <person name="Horton D.L."/>
            <person name="Alikhan N.F."/>
            <person name="Baker D."/>
            <person name="Gharbi K."/>
            <person name="Hall N."/>
            <person name="Watson M."/>
            <person name="Adriaenssens E.M."/>
            <person name="Foster-Nyarko E."/>
            <person name="Jarju S."/>
            <person name="Secka A."/>
            <person name="Antonio M."/>
            <person name="Oren A."/>
            <person name="Chaudhuri R.R."/>
            <person name="La Ragione R."/>
            <person name="Hildebrand F."/>
            <person name="Pallen M.J."/>
        </authorList>
    </citation>
    <scope>NUCLEOTIDE SEQUENCE</scope>
    <source>
        <strain evidence="2">1282</strain>
    </source>
</reference>